<dbReference type="Proteomes" id="UP000006173">
    <property type="component" value="Chromosome"/>
</dbReference>
<dbReference type="EMBL" id="CP001361">
    <property type="protein sequence ID" value="AFL04828.1"/>
    <property type="molecule type" value="Genomic_DNA"/>
</dbReference>
<evidence type="ECO:0000256" key="1">
    <source>
        <dbReference type="SAM" id="Phobius"/>
    </source>
</evidence>
<organism evidence="2 3">
    <name type="scientific">Bifidobacterium bifidum BGN4</name>
    <dbReference type="NCBI Taxonomy" id="484020"/>
    <lineage>
        <taxon>Bacteria</taxon>
        <taxon>Bacillati</taxon>
        <taxon>Actinomycetota</taxon>
        <taxon>Actinomycetes</taxon>
        <taxon>Bifidobacteriales</taxon>
        <taxon>Bifidobacteriaceae</taxon>
        <taxon>Bifidobacterium</taxon>
    </lineage>
</organism>
<evidence type="ECO:0000313" key="3">
    <source>
        <dbReference type="Proteomes" id="UP000006173"/>
    </source>
</evidence>
<sequence>MAIFLLAVPYGLGAGGVDAALNNCVAIHYASRHMNWLHCMWGIGASAAGMVSLFYAGITVGRALGGFLTMRFDDPTMIRIGQCVLLMLVMRSLLAAIAQHDELEVVI</sequence>
<name>I3WIW5_BIFBI</name>
<dbReference type="AlphaFoldDB" id="I3WIW5"/>
<reference evidence="2 3" key="1">
    <citation type="journal article" date="2012" name="J. Bacteriol.">
        <title>Complete Genome Sequence of the Probiotic Bacterium Bifidobacterium bifidum Strain BGN4.</title>
        <authorList>
            <person name="Yu D.S."/>
            <person name="Jeong H."/>
            <person name="Lee D.H."/>
            <person name="Kwon S.K."/>
            <person name="Song J.Y."/>
            <person name="Kim B.K."/>
            <person name="Park M.S."/>
            <person name="Ji G.E."/>
            <person name="Oh T.K."/>
            <person name="Kim J.F."/>
        </authorList>
    </citation>
    <scope>NUCLEOTIDE SEQUENCE [LARGE SCALE GENOMIC DNA]</scope>
    <source>
        <strain evidence="2 3">BGN4</strain>
    </source>
</reference>
<gene>
    <name evidence="2" type="ORF">BBB_1236</name>
</gene>
<protein>
    <submittedName>
        <fullName evidence="2">Putative transporter protein</fullName>
    </submittedName>
</protein>
<keyword evidence="1" id="KW-1133">Transmembrane helix</keyword>
<evidence type="ECO:0000313" key="2">
    <source>
        <dbReference type="EMBL" id="AFL04828.1"/>
    </source>
</evidence>
<proteinExistence type="predicted"/>
<dbReference type="KEGG" id="bbf:BBB_1236"/>
<accession>I3WIW5</accession>
<dbReference type="HOGENOM" id="CLU_2204885_0_0_11"/>
<keyword evidence="1" id="KW-0812">Transmembrane</keyword>
<dbReference type="PATRIC" id="fig|484020.3.peg.1220"/>
<feature type="transmembrane region" description="Helical" evidence="1">
    <location>
        <begin position="35"/>
        <end position="56"/>
    </location>
</feature>
<keyword evidence="1" id="KW-0472">Membrane</keyword>
<feature type="transmembrane region" description="Helical" evidence="1">
    <location>
        <begin position="77"/>
        <end position="98"/>
    </location>
</feature>